<keyword evidence="2" id="KW-0964">Secreted</keyword>
<dbReference type="OrthoDB" id="6132182at2759"/>
<dbReference type="EMBL" id="UYJE01010379">
    <property type="protein sequence ID" value="VDI82665.1"/>
    <property type="molecule type" value="Genomic_DNA"/>
</dbReference>
<dbReference type="GO" id="GO:0005576">
    <property type="term" value="C:extracellular region"/>
    <property type="evidence" value="ECO:0007669"/>
    <property type="project" value="UniProtKB-SubCell"/>
</dbReference>
<evidence type="ECO:0000259" key="8">
    <source>
        <dbReference type="PROSITE" id="PS50234"/>
    </source>
</evidence>
<evidence type="ECO:0000256" key="4">
    <source>
        <dbReference type="ARBA" id="ARBA00022737"/>
    </source>
</evidence>
<evidence type="ECO:0000256" key="5">
    <source>
        <dbReference type="ARBA" id="ARBA00023180"/>
    </source>
</evidence>
<dbReference type="PANTHER" id="PTHR24020:SF20">
    <property type="entry name" value="PH DOMAIN-CONTAINING PROTEIN"/>
    <property type="match status" value="1"/>
</dbReference>
<feature type="signal peptide" evidence="7">
    <location>
        <begin position="1"/>
        <end position="22"/>
    </location>
</feature>
<dbReference type="Gene3D" id="3.40.50.410">
    <property type="entry name" value="von Willebrand factor, type A domain"/>
    <property type="match status" value="1"/>
</dbReference>
<keyword evidence="10" id="KW-1185">Reference proteome</keyword>
<gene>
    <name evidence="9" type="ORF">MGAL_10B077067</name>
</gene>
<dbReference type="InterPro" id="IPR036465">
    <property type="entry name" value="vWFA_dom_sf"/>
</dbReference>
<comment type="subcellular location">
    <subcellularLocation>
        <location evidence="1">Secreted</location>
    </subcellularLocation>
</comment>
<organism evidence="9 10">
    <name type="scientific">Mytilus galloprovincialis</name>
    <name type="common">Mediterranean mussel</name>
    <dbReference type="NCBI Taxonomy" id="29158"/>
    <lineage>
        <taxon>Eukaryota</taxon>
        <taxon>Metazoa</taxon>
        <taxon>Spiralia</taxon>
        <taxon>Lophotrochozoa</taxon>
        <taxon>Mollusca</taxon>
        <taxon>Bivalvia</taxon>
        <taxon>Autobranchia</taxon>
        <taxon>Pteriomorphia</taxon>
        <taxon>Mytilida</taxon>
        <taxon>Mytiloidea</taxon>
        <taxon>Mytilidae</taxon>
        <taxon>Mytilinae</taxon>
        <taxon>Mytilus</taxon>
    </lineage>
</organism>
<evidence type="ECO:0000256" key="6">
    <source>
        <dbReference type="SAM" id="MobiDB-lite"/>
    </source>
</evidence>
<dbReference type="InterPro" id="IPR002035">
    <property type="entry name" value="VWF_A"/>
</dbReference>
<dbReference type="SUPFAM" id="SSF53300">
    <property type="entry name" value="vWA-like"/>
    <property type="match status" value="1"/>
</dbReference>
<comment type="caution">
    <text evidence="9">The sequence shown here is derived from an EMBL/GenBank/DDBJ whole genome shotgun (WGS) entry which is preliminary data.</text>
</comment>
<evidence type="ECO:0000256" key="2">
    <source>
        <dbReference type="ARBA" id="ARBA00022525"/>
    </source>
</evidence>
<feature type="region of interest" description="Disordered" evidence="6">
    <location>
        <begin position="223"/>
        <end position="242"/>
    </location>
</feature>
<accession>A0A8B6HP41</accession>
<sequence>MAGKLFPLVFLLFLYFSSCTCACHDKVDLVFLVDSSGSVGHNNFIKVKNFVTSSVNRFIIGNRDTLVSVVTFASTPHTEFKLNSLHDKLPLANAIHGIRYISGGTNTGEALKFVGSHIFQPSSGDRINARNILVVITDGQSNNHVATIAQANYLRNNNILIIAVGIGSGISKSELDRMASGPSYVLHVEDFNALSHIYDSIHSIACILVTTIHPTLKVTTTTAAPTTTTTDAPTTTTTKSKL</sequence>
<dbReference type="FunFam" id="3.40.50.410:FF:000004">
    <property type="entry name" value="collagen alpha-6(VI) chain"/>
    <property type="match status" value="1"/>
</dbReference>
<evidence type="ECO:0000256" key="3">
    <source>
        <dbReference type="ARBA" id="ARBA00022729"/>
    </source>
</evidence>
<evidence type="ECO:0000256" key="1">
    <source>
        <dbReference type="ARBA" id="ARBA00004613"/>
    </source>
</evidence>
<dbReference type="CDD" id="cd01472">
    <property type="entry name" value="vWA_collagen"/>
    <property type="match status" value="1"/>
</dbReference>
<evidence type="ECO:0000256" key="7">
    <source>
        <dbReference type="SAM" id="SignalP"/>
    </source>
</evidence>
<dbReference type="PANTHER" id="PTHR24020">
    <property type="entry name" value="COLLAGEN ALPHA"/>
    <property type="match status" value="1"/>
</dbReference>
<dbReference type="Proteomes" id="UP000596742">
    <property type="component" value="Unassembled WGS sequence"/>
</dbReference>
<evidence type="ECO:0000313" key="10">
    <source>
        <dbReference type="Proteomes" id="UP000596742"/>
    </source>
</evidence>
<evidence type="ECO:0000313" key="9">
    <source>
        <dbReference type="EMBL" id="VDI82665.1"/>
    </source>
</evidence>
<protein>
    <recommendedName>
        <fullName evidence="8">VWFA domain-containing protein</fullName>
    </recommendedName>
</protein>
<feature type="domain" description="VWFA" evidence="8">
    <location>
        <begin position="28"/>
        <end position="201"/>
    </location>
</feature>
<dbReference type="InterPro" id="IPR050525">
    <property type="entry name" value="ECM_Assembly_Org"/>
</dbReference>
<feature type="chain" id="PRO_5032679970" description="VWFA domain-containing protein" evidence="7">
    <location>
        <begin position="23"/>
        <end position="242"/>
    </location>
</feature>
<keyword evidence="4" id="KW-0677">Repeat</keyword>
<proteinExistence type="predicted"/>
<keyword evidence="3 7" id="KW-0732">Signal</keyword>
<dbReference type="PRINTS" id="PR00453">
    <property type="entry name" value="VWFADOMAIN"/>
</dbReference>
<dbReference type="PROSITE" id="PS50234">
    <property type="entry name" value="VWFA"/>
    <property type="match status" value="1"/>
</dbReference>
<dbReference type="Pfam" id="PF00092">
    <property type="entry name" value="VWA"/>
    <property type="match status" value="1"/>
</dbReference>
<dbReference type="AlphaFoldDB" id="A0A8B6HP41"/>
<reference evidence="9" key="1">
    <citation type="submission" date="2018-11" db="EMBL/GenBank/DDBJ databases">
        <authorList>
            <person name="Alioto T."/>
            <person name="Alioto T."/>
        </authorList>
    </citation>
    <scope>NUCLEOTIDE SEQUENCE</scope>
</reference>
<keyword evidence="5" id="KW-0325">Glycoprotein</keyword>
<dbReference type="SMART" id="SM00327">
    <property type="entry name" value="VWA"/>
    <property type="match status" value="1"/>
</dbReference>
<name>A0A8B6HP41_MYTGA</name>